<protein>
    <submittedName>
        <fullName evidence="1">HD domain-containing protein</fullName>
    </submittedName>
</protein>
<comment type="caution">
    <text evidence="1">The sequence shown here is derived from an EMBL/GenBank/DDBJ whole genome shotgun (WGS) entry which is preliminary data.</text>
</comment>
<dbReference type="SUPFAM" id="SSF109604">
    <property type="entry name" value="HD-domain/PDEase-like"/>
    <property type="match status" value="1"/>
</dbReference>
<accession>A0A3D9HP49</accession>
<dbReference type="CDD" id="cd00077">
    <property type="entry name" value="HDc"/>
    <property type="match status" value="1"/>
</dbReference>
<name>A0A3D9HP49_9PROT</name>
<dbReference type="EMBL" id="QRDW01000003">
    <property type="protein sequence ID" value="RED51274.1"/>
    <property type="molecule type" value="Genomic_DNA"/>
</dbReference>
<dbReference type="InterPro" id="IPR052194">
    <property type="entry name" value="MESH1"/>
</dbReference>
<dbReference type="Pfam" id="PF13328">
    <property type="entry name" value="HD_4"/>
    <property type="match status" value="1"/>
</dbReference>
<dbReference type="InterPro" id="IPR003607">
    <property type="entry name" value="HD/PDEase_dom"/>
</dbReference>
<evidence type="ECO:0000313" key="2">
    <source>
        <dbReference type="Proteomes" id="UP000256845"/>
    </source>
</evidence>
<keyword evidence="2" id="KW-1185">Reference proteome</keyword>
<dbReference type="AlphaFoldDB" id="A0A3D9HP49"/>
<dbReference type="Gene3D" id="1.10.3210.10">
    <property type="entry name" value="Hypothetical protein af1432"/>
    <property type="match status" value="1"/>
</dbReference>
<proteinExistence type="predicted"/>
<reference evidence="1 2" key="1">
    <citation type="submission" date="2018-07" db="EMBL/GenBank/DDBJ databases">
        <title>Genomic Encyclopedia of Type Strains, Phase III (KMG-III): the genomes of soil and plant-associated and newly described type strains.</title>
        <authorList>
            <person name="Whitman W."/>
        </authorList>
    </citation>
    <scope>NUCLEOTIDE SEQUENCE [LARGE SCALE GENOMIC DNA]</scope>
    <source>
        <strain evidence="1 2">CECT 8488</strain>
    </source>
</reference>
<organism evidence="1 2">
    <name type="scientific">Aestuariispira insulae</name>
    <dbReference type="NCBI Taxonomy" id="1461337"/>
    <lineage>
        <taxon>Bacteria</taxon>
        <taxon>Pseudomonadati</taxon>
        <taxon>Pseudomonadota</taxon>
        <taxon>Alphaproteobacteria</taxon>
        <taxon>Rhodospirillales</taxon>
        <taxon>Kiloniellaceae</taxon>
        <taxon>Aestuariispira</taxon>
    </lineage>
</organism>
<dbReference type="Proteomes" id="UP000256845">
    <property type="component" value="Unassembled WGS sequence"/>
</dbReference>
<dbReference type="PANTHER" id="PTHR46246">
    <property type="entry name" value="GUANOSINE-3',5'-BIS(DIPHOSPHATE) 3'-PYROPHOSPHOHYDROLASE MESH1"/>
    <property type="match status" value="1"/>
</dbReference>
<gene>
    <name evidence="1" type="ORF">DFP90_10374</name>
</gene>
<evidence type="ECO:0000313" key="1">
    <source>
        <dbReference type="EMBL" id="RED51274.1"/>
    </source>
</evidence>
<dbReference type="RefSeq" id="WP_115936178.1">
    <property type="nucleotide sequence ID" value="NZ_QRDW01000003.1"/>
</dbReference>
<dbReference type="GO" id="GO:0008893">
    <property type="term" value="F:guanosine-3',5'-bis(diphosphate) 3'-diphosphatase activity"/>
    <property type="evidence" value="ECO:0007669"/>
    <property type="project" value="TreeGrafter"/>
</dbReference>
<dbReference type="PANTHER" id="PTHR46246:SF1">
    <property type="entry name" value="GUANOSINE-3',5'-BIS(DIPHOSPHATE) 3'-PYROPHOSPHOHYDROLASE MESH1"/>
    <property type="match status" value="1"/>
</dbReference>
<dbReference type="OrthoDB" id="9802385at2"/>
<sequence>MILGPRFDRALALAHDLHRDQTRKGGNIPYISHLLAVCGLVLEDGGTEDEAIAALLHDAVEDQGGQETLDRIRDLFGDHVAGIVLECTDKIERRPADDSPKGWRRRKEADLAKIASLSQGALRVKTADRLHNLRSLITDYHIDGEMLWRRFNGGRAGTLWFNRASAEALMTTRPDNILCQELIRACNSLENLLKFDLETDSSQ</sequence>